<dbReference type="Pfam" id="PF09335">
    <property type="entry name" value="VTT_dom"/>
    <property type="match status" value="1"/>
</dbReference>
<evidence type="ECO:0000256" key="4">
    <source>
        <dbReference type="ARBA" id="ARBA00022692"/>
    </source>
</evidence>
<dbReference type="RefSeq" id="WP_204424667.1">
    <property type="nucleotide sequence ID" value="NZ_CP070228.1"/>
</dbReference>
<evidence type="ECO:0000259" key="8">
    <source>
        <dbReference type="Pfam" id="PF09335"/>
    </source>
</evidence>
<keyword evidence="4 7" id="KW-0812">Transmembrane</keyword>
<comment type="subcellular location">
    <subcellularLocation>
        <location evidence="1">Cell membrane</location>
        <topology evidence="1">Multi-pass membrane protein</topology>
    </subcellularLocation>
</comment>
<accession>A0ABX7IIE8</accession>
<dbReference type="InterPro" id="IPR051311">
    <property type="entry name" value="DedA_domain"/>
</dbReference>
<evidence type="ECO:0000256" key="2">
    <source>
        <dbReference type="ARBA" id="ARBA00010792"/>
    </source>
</evidence>
<feature type="transmembrane region" description="Helical" evidence="7">
    <location>
        <begin position="75"/>
        <end position="97"/>
    </location>
</feature>
<dbReference type="InterPro" id="IPR032816">
    <property type="entry name" value="VTT_dom"/>
</dbReference>
<keyword evidence="10" id="KW-1185">Reference proteome</keyword>
<dbReference type="PANTHER" id="PTHR42709">
    <property type="entry name" value="ALKALINE PHOSPHATASE LIKE PROTEIN"/>
    <property type="match status" value="1"/>
</dbReference>
<proteinExistence type="inferred from homology"/>
<evidence type="ECO:0000256" key="3">
    <source>
        <dbReference type="ARBA" id="ARBA00022475"/>
    </source>
</evidence>
<keyword evidence="5 7" id="KW-1133">Transmembrane helix</keyword>
<evidence type="ECO:0000256" key="7">
    <source>
        <dbReference type="SAM" id="Phobius"/>
    </source>
</evidence>
<reference evidence="9 10" key="1">
    <citation type="submission" date="2021-02" db="EMBL/GenBank/DDBJ databases">
        <title>Complete Genome Sequence of Arcanobacterium phocisimile strain DSM 26142T from a harbour seal.</title>
        <authorList>
            <person name="Borowiak M."/>
            <person name="Alssahen M."/>
            <person name="Malorny B."/>
            <person name="Laemmler C."/>
            <person name="Siebert U."/>
            <person name="Ploetz M."/>
            <person name="Abdulmawjood A."/>
        </authorList>
    </citation>
    <scope>NUCLEOTIDE SEQUENCE [LARGE SCALE GENOMIC DNA]</scope>
    <source>
        <strain evidence="9 10">DSM 26142</strain>
    </source>
</reference>
<feature type="domain" description="VTT" evidence="8">
    <location>
        <begin position="51"/>
        <end position="179"/>
    </location>
</feature>
<organism evidence="9 10">
    <name type="scientific">Arcanobacterium phocisimile</name>
    <dbReference type="NCBI Taxonomy" id="1302235"/>
    <lineage>
        <taxon>Bacteria</taxon>
        <taxon>Bacillati</taxon>
        <taxon>Actinomycetota</taxon>
        <taxon>Actinomycetes</taxon>
        <taxon>Actinomycetales</taxon>
        <taxon>Actinomycetaceae</taxon>
        <taxon>Arcanobacterium</taxon>
    </lineage>
</organism>
<dbReference type="EMBL" id="CP070228">
    <property type="protein sequence ID" value="QRV02304.1"/>
    <property type="molecule type" value="Genomic_DNA"/>
</dbReference>
<dbReference type="Proteomes" id="UP000602653">
    <property type="component" value="Chromosome"/>
</dbReference>
<protein>
    <submittedName>
        <fullName evidence="9">DedA family protein</fullName>
    </submittedName>
</protein>
<comment type="similarity">
    <text evidence="2">Belongs to the DedA family.</text>
</comment>
<evidence type="ECO:0000313" key="9">
    <source>
        <dbReference type="EMBL" id="QRV02304.1"/>
    </source>
</evidence>
<evidence type="ECO:0000256" key="5">
    <source>
        <dbReference type="ARBA" id="ARBA00022989"/>
    </source>
</evidence>
<keyword evidence="3" id="KW-1003">Cell membrane</keyword>
<gene>
    <name evidence="9" type="ORF">JTE88_00635</name>
</gene>
<name>A0ABX7IIE8_9ACTO</name>
<evidence type="ECO:0000256" key="1">
    <source>
        <dbReference type="ARBA" id="ARBA00004651"/>
    </source>
</evidence>
<sequence>MLTSSLITLSQQVADSQDLSGIAAWTVDLMNKLGGLGVALIIAIENVFPPIPSEVVLPLAGFTASQGGNLSFVGALIWSTIGSLLGALILYGIAYLFGRERTRALLLWLPLTRESDVDKTEQFFEKYDRPTVFFGRMLPIFRSLISLPAGVIKMNIPLFIGLTTAGSLVWNTALITAGYVLGDNWELVERYVGLGSKIVAVIVLLGLLAWVIMRVRATKNR</sequence>
<keyword evidence="6 7" id="KW-0472">Membrane</keyword>
<dbReference type="PANTHER" id="PTHR42709:SF6">
    <property type="entry name" value="UNDECAPRENYL PHOSPHATE TRANSPORTER A"/>
    <property type="match status" value="1"/>
</dbReference>
<evidence type="ECO:0000313" key="10">
    <source>
        <dbReference type="Proteomes" id="UP000602653"/>
    </source>
</evidence>
<feature type="transmembrane region" description="Helical" evidence="7">
    <location>
        <begin position="158"/>
        <end position="182"/>
    </location>
</feature>
<feature type="transmembrane region" description="Helical" evidence="7">
    <location>
        <begin position="194"/>
        <end position="213"/>
    </location>
</feature>
<evidence type="ECO:0000256" key="6">
    <source>
        <dbReference type="ARBA" id="ARBA00023136"/>
    </source>
</evidence>